<dbReference type="Gene3D" id="3.10.20.30">
    <property type="match status" value="1"/>
</dbReference>
<keyword evidence="2" id="KW-0547">Nucleotide-binding</keyword>
<dbReference type="OrthoDB" id="598356at2"/>
<dbReference type="NCBIfam" id="TIGR01682">
    <property type="entry name" value="moaD"/>
    <property type="match status" value="1"/>
</dbReference>
<dbReference type="FunFam" id="3.10.20.30:FF:000010">
    <property type="entry name" value="Molybdopterin synthase sulfur carrier subunit"/>
    <property type="match status" value="1"/>
</dbReference>
<dbReference type="RefSeq" id="WP_092772964.1">
    <property type="nucleotide sequence ID" value="NZ_FOHS01000004.1"/>
</dbReference>
<dbReference type="SUPFAM" id="SSF54285">
    <property type="entry name" value="MoaD/ThiS"/>
    <property type="match status" value="1"/>
</dbReference>
<evidence type="ECO:0000313" key="7">
    <source>
        <dbReference type="Proteomes" id="UP000198697"/>
    </source>
</evidence>
<evidence type="ECO:0000256" key="3">
    <source>
        <dbReference type="ARBA" id="ARBA00023150"/>
    </source>
</evidence>
<dbReference type="GO" id="GO:0006777">
    <property type="term" value="P:Mo-molybdopterin cofactor biosynthetic process"/>
    <property type="evidence" value="ECO:0007669"/>
    <property type="project" value="UniProtKB-KW"/>
</dbReference>
<accession>A0A1I0HWG3</accession>
<name>A0A1I0HWG3_9BACT</name>
<dbReference type="InterPro" id="IPR016155">
    <property type="entry name" value="Mopterin_synth/thiamin_S_b"/>
</dbReference>
<dbReference type="PANTHER" id="PTHR33359">
    <property type="entry name" value="MOLYBDOPTERIN SYNTHASE SULFUR CARRIER SUBUNIT"/>
    <property type="match status" value="1"/>
</dbReference>
<comment type="pathway">
    <text evidence="1">Cofactor biosynthesis; molybdopterin biosynthesis.</text>
</comment>
<dbReference type="InterPro" id="IPR003749">
    <property type="entry name" value="ThiS/MoaD-like"/>
</dbReference>
<dbReference type="UniPathway" id="UPA00344"/>
<dbReference type="AlphaFoldDB" id="A0A1I0HWG3"/>
<reference evidence="7" key="1">
    <citation type="submission" date="2016-10" db="EMBL/GenBank/DDBJ databases">
        <authorList>
            <person name="Varghese N."/>
            <person name="Submissions S."/>
        </authorList>
    </citation>
    <scope>NUCLEOTIDE SEQUENCE [LARGE SCALE GENOMIC DNA]</scope>
    <source>
        <strain evidence="7">DSM 15310</strain>
    </source>
</reference>
<dbReference type="GO" id="GO:0000166">
    <property type="term" value="F:nucleotide binding"/>
    <property type="evidence" value="ECO:0007669"/>
    <property type="project" value="UniProtKB-KW"/>
</dbReference>
<dbReference type="InterPro" id="IPR012675">
    <property type="entry name" value="Beta-grasp_dom_sf"/>
</dbReference>
<gene>
    <name evidence="6" type="ORF">SAMN04487998_2997</name>
</gene>
<dbReference type="CDD" id="cd00754">
    <property type="entry name" value="Ubl_MoaD"/>
    <property type="match status" value="1"/>
</dbReference>
<organism evidence="6 7">
    <name type="scientific">Hymenobacter actinosclerus</name>
    <dbReference type="NCBI Taxonomy" id="82805"/>
    <lineage>
        <taxon>Bacteria</taxon>
        <taxon>Pseudomonadati</taxon>
        <taxon>Bacteroidota</taxon>
        <taxon>Cytophagia</taxon>
        <taxon>Cytophagales</taxon>
        <taxon>Hymenobacteraceae</taxon>
        <taxon>Hymenobacter</taxon>
    </lineage>
</organism>
<evidence type="ECO:0000313" key="6">
    <source>
        <dbReference type="EMBL" id="SET88421.1"/>
    </source>
</evidence>
<evidence type="ECO:0000256" key="5">
    <source>
        <dbReference type="ARBA" id="ARBA00024247"/>
    </source>
</evidence>
<dbReference type="PANTHER" id="PTHR33359:SF1">
    <property type="entry name" value="MOLYBDOPTERIN SYNTHASE SULFUR CARRIER SUBUNIT"/>
    <property type="match status" value="1"/>
</dbReference>
<evidence type="ECO:0000256" key="4">
    <source>
        <dbReference type="ARBA" id="ARBA00024200"/>
    </source>
</evidence>
<comment type="similarity">
    <text evidence="4">Belongs to the MoaD family.</text>
</comment>
<dbReference type="STRING" id="82805.SAMN04487998_2997"/>
<dbReference type="Proteomes" id="UP000198697">
    <property type="component" value="Unassembled WGS sequence"/>
</dbReference>
<dbReference type="EMBL" id="FOHS01000004">
    <property type="protein sequence ID" value="SET88421.1"/>
    <property type="molecule type" value="Genomic_DNA"/>
</dbReference>
<sequence>MHLNIALFGIAREIVGQPTLEIDAPAGQSARGLLAELHARYPALAALSSLAVAVNNEYAADDTPLHERDEIALIPPVSGG</sequence>
<keyword evidence="7" id="KW-1185">Reference proteome</keyword>
<dbReference type="InterPro" id="IPR044672">
    <property type="entry name" value="MOCS2A"/>
</dbReference>
<evidence type="ECO:0000256" key="1">
    <source>
        <dbReference type="ARBA" id="ARBA00005046"/>
    </source>
</evidence>
<keyword evidence="3" id="KW-0501">Molybdenum cofactor biosynthesis</keyword>
<dbReference type="Pfam" id="PF02597">
    <property type="entry name" value="ThiS"/>
    <property type="match status" value="1"/>
</dbReference>
<dbReference type="GO" id="GO:1990133">
    <property type="term" value="C:molybdopterin adenylyltransferase complex"/>
    <property type="evidence" value="ECO:0007669"/>
    <property type="project" value="TreeGrafter"/>
</dbReference>
<evidence type="ECO:0000256" key="2">
    <source>
        <dbReference type="ARBA" id="ARBA00022741"/>
    </source>
</evidence>
<proteinExistence type="inferred from homology"/>
<protein>
    <recommendedName>
        <fullName evidence="5">Molybdopterin synthase sulfur carrier subunit</fullName>
    </recommendedName>
</protein>